<dbReference type="OrthoDB" id="2107894at2759"/>
<dbReference type="AlphaFoldDB" id="A0A9P8UJN3"/>
<dbReference type="PANTHER" id="PTHR36512">
    <property type="entry name" value="D-AMINOPEPTIDASE"/>
    <property type="match status" value="1"/>
</dbReference>
<comment type="similarity">
    <text evidence="1">Belongs to the peptidase S58 family.</text>
</comment>
<dbReference type="Gene3D" id="3.60.70.12">
    <property type="entry name" value="L-amino peptidase D-ALA esterase/amidase"/>
    <property type="match status" value="1"/>
</dbReference>
<name>A0A9P8UJN3_9PEZI</name>
<protein>
    <submittedName>
        <fullName evidence="3">Peptidase family S58-domain-containing protein</fullName>
    </submittedName>
</protein>
<dbReference type="InterPro" id="IPR005321">
    <property type="entry name" value="Peptidase_S58_DmpA"/>
</dbReference>
<dbReference type="GeneID" id="70131997"/>
<keyword evidence="4" id="KW-1185">Reference proteome</keyword>
<dbReference type="Pfam" id="PF03576">
    <property type="entry name" value="Peptidase_S58"/>
    <property type="match status" value="1"/>
</dbReference>
<dbReference type="EMBL" id="JAGPXC010000005">
    <property type="protein sequence ID" value="KAH6653362.1"/>
    <property type="molecule type" value="Genomic_DNA"/>
</dbReference>
<feature type="region of interest" description="Disordered" evidence="2">
    <location>
        <begin position="321"/>
        <end position="353"/>
    </location>
</feature>
<dbReference type="InterPro" id="IPR016117">
    <property type="entry name" value="ArgJ-like_dom_sf"/>
</dbReference>
<organism evidence="3 4">
    <name type="scientific">Truncatella angustata</name>
    <dbReference type="NCBI Taxonomy" id="152316"/>
    <lineage>
        <taxon>Eukaryota</taxon>
        <taxon>Fungi</taxon>
        <taxon>Dikarya</taxon>
        <taxon>Ascomycota</taxon>
        <taxon>Pezizomycotina</taxon>
        <taxon>Sordariomycetes</taxon>
        <taxon>Xylariomycetidae</taxon>
        <taxon>Amphisphaeriales</taxon>
        <taxon>Sporocadaceae</taxon>
        <taxon>Truncatella</taxon>
    </lineage>
</organism>
<evidence type="ECO:0000313" key="4">
    <source>
        <dbReference type="Proteomes" id="UP000758603"/>
    </source>
</evidence>
<comment type="caution">
    <text evidence="3">The sequence shown here is derived from an EMBL/GenBank/DDBJ whole genome shotgun (WGS) entry which is preliminary data.</text>
</comment>
<evidence type="ECO:0000313" key="3">
    <source>
        <dbReference type="EMBL" id="KAH6653362.1"/>
    </source>
</evidence>
<proteinExistence type="inferred from homology"/>
<dbReference type="RefSeq" id="XP_045957639.1">
    <property type="nucleotide sequence ID" value="XM_046103105.1"/>
</dbReference>
<dbReference type="SUPFAM" id="SSF56266">
    <property type="entry name" value="DmpA/ArgJ-like"/>
    <property type="match status" value="2"/>
</dbReference>
<evidence type="ECO:0000256" key="2">
    <source>
        <dbReference type="SAM" id="MobiDB-lite"/>
    </source>
</evidence>
<dbReference type="GO" id="GO:0004177">
    <property type="term" value="F:aminopeptidase activity"/>
    <property type="evidence" value="ECO:0007669"/>
    <property type="project" value="TreeGrafter"/>
</dbReference>
<gene>
    <name evidence="3" type="ORF">BKA67DRAFT_569267</name>
</gene>
<sequence length="421" mass="44815">MARPHIRDLGYGPGYYTPGAKNSIFDVPGVQVGQKTIHDEDQGIHVGVTLIYPRGAEKTRLQPSYAAIHTLNGGGEMTGTHFIQDWGFTSSPIAFTDSMSCGAVYQALTNHSWETSRRLKEDAESGYNHHGWPVVGETWGGMNTDIYDLKSTLTHDQVVEAIKDAETRQHVSEGGYGGGAGMLCLGHKGGTGTSSRLVPSGSDEDDFVVGVLVQTNFGQKSMLHIGGVPVGKLLLRDELEKGQVGSAPEAIPDRTERTGSEGSILVCVITNAPLLPHQLKRVAARASLGITAVGGLGVGYNSSGDIIIALSASKKCAPQVAMKQDWQRPTPETSSAVGGRPSAPAGQISGAGFRRNVETQTVETVVHSSIDALFVATAEATEEAILNSLCQGKSLKAYDGTIHEGLNVERVRELLEQYRVR</sequence>
<reference evidence="3" key="1">
    <citation type="journal article" date="2021" name="Nat. Commun.">
        <title>Genetic determinants of endophytism in the Arabidopsis root mycobiome.</title>
        <authorList>
            <person name="Mesny F."/>
            <person name="Miyauchi S."/>
            <person name="Thiergart T."/>
            <person name="Pickel B."/>
            <person name="Atanasova L."/>
            <person name="Karlsson M."/>
            <person name="Huettel B."/>
            <person name="Barry K.W."/>
            <person name="Haridas S."/>
            <person name="Chen C."/>
            <person name="Bauer D."/>
            <person name="Andreopoulos W."/>
            <person name="Pangilinan J."/>
            <person name="LaButti K."/>
            <person name="Riley R."/>
            <person name="Lipzen A."/>
            <person name="Clum A."/>
            <person name="Drula E."/>
            <person name="Henrissat B."/>
            <person name="Kohler A."/>
            <person name="Grigoriev I.V."/>
            <person name="Martin F.M."/>
            <person name="Hacquard S."/>
        </authorList>
    </citation>
    <scope>NUCLEOTIDE SEQUENCE</scope>
    <source>
        <strain evidence="3">MPI-SDFR-AT-0073</strain>
    </source>
</reference>
<evidence type="ECO:0000256" key="1">
    <source>
        <dbReference type="ARBA" id="ARBA00007068"/>
    </source>
</evidence>
<dbReference type="Proteomes" id="UP000758603">
    <property type="component" value="Unassembled WGS sequence"/>
</dbReference>
<accession>A0A9P8UJN3</accession>
<dbReference type="PANTHER" id="PTHR36512:SF3">
    <property type="entry name" value="BLR5678 PROTEIN"/>
    <property type="match status" value="1"/>
</dbReference>